<keyword evidence="2" id="KW-0732">Signal</keyword>
<protein>
    <submittedName>
        <fullName evidence="3">Uncharacterized protein</fullName>
    </submittedName>
</protein>
<dbReference type="PANTHER" id="PTHR21879:SF1">
    <property type="entry name" value="FI01546P"/>
    <property type="match status" value="1"/>
</dbReference>
<keyword evidence="4" id="KW-1185">Reference proteome</keyword>
<comment type="caution">
    <text evidence="3">The sequence shown here is derived from an EMBL/GenBank/DDBJ whole genome shotgun (WGS) entry which is preliminary data.</text>
</comment>
<evidence type="ECO:0000256" key="1">
    <source>
        <dbReference type="SAM" id="Phobius"/>
    </source>
</evidence>
<evidence type="ECO:0000313" key="4">
    <source>
        <dbReference type="Proteomes" id="UP001153954"/>
    </source>
</evidence>
<organism evidence="3 4">
    <name type="scientific">Euphydryas editha</name>
    <name type="common">Edith's checkerspot</name>
    <dbReference type="NCBI Taxonomy" id="104508"/>
    <lineage>
        <taxon>Eukaryota</taxon>
        <taxon>Metazoa</taxon>
        <taxon>Ecdysozoa</taxon>
        <taxon>Arthropoda</taxon>
        <taxon>Hexapoda</taxon>
        <taxon>Insecta</taxon>
        <taxon>Pterygota</taxon>
        <taxon>Neoptera</taxon>
        <taxon>Endopterygota</taxon>
        <taxon>Lepidoptera</taxon>
        <taxon>Glossata</taxon>
        <taxon>Ditrysia</taxon>
        <taxon>Papilionoidea</taxon>
        <taxon>Nymphalidae</taxon>
        <taxon>Nymphalinae</taxon>
        <taxon>Euphydryas</taxon>
    </lineage>
</organism>
<sequence length="315" mass="35198">MIPLIFVVASALLGQARSGLVELNCSDNATCIDHMTREFVRSLRQEKTIKLFDLFTIEPLGNRQGRSNQDPLTRLITTHAISFDWNDFTFRFSNPQDRSDALDLEVFESRSVKDVSDEVPKKSKGKDEDEVIEDKGVHFKPIKKKRYKGKVMQAVIPLLFGMKSAGVVIFALFVVSVITIKAFLASKMALVVTVGMALKKLYESYGAGVGLQHHPYLYSQYPINFPSAPSHAYSVGGVSQQFASPEMYSPTGLATHHSHDLLQNDASAQQSQQAPSVLVNSTRAAERWDGYQRRPMFYGSSRATSESYSGYQTRR</sequence>
<proteinExistence type="predicted"/>
<keyword evidence="1" id="KW-0472">Membrane</keyword>
<feature type="chain" id="PRO_5043975863" evidence="2">
    <location>
        <begin position="19"/>
        <end position="315"/>
    </location>
</feature>
<gene>
    <name evidence="3" type="ORF">EEDITHA_LOCUS12359</name>
</gene>
<name>A0AAU9UDB8_EUPED</name>
<dbReference type="InterPro" id="IPR012464">
    <property type="entry name" value="DUF1676"/>
</dbReference>
<feature type="transmembrane region" description="Helical" evidence="1">
    <location>
        <begin position="154"/>
        <end position="180"/>
    </location>
</feature>
<evidence type="ECO:0000313" key="3">
    <source>
        <dbReference type="EMBL" id="CAH2097093.1"/>
    </source>
</evidence>
<keyword evidence="1" id="KW-1133">Transmembrane helix</keyword>
<dbReference type="AlphaFoldDB" id="A0AAU9UDB8"/>
<dbReference type="GO" id="GO:0016020">
    <property type="term" value="C:membrane"/>
    <property type="evidence" value="ECO:0007669"/>
    <property type="project" value="TreeGrafter"/>
</dbReference>
<dbReference type="PANTHER" id="PTHR21879">
    <property type="entry name" value="FI03362P-RELATED-RELATED"/>
    <property type="match status" value="1"/>
</dbReference>
<dbReference type="EMBL" id="CAKOGL010000017">
    <property type="protein sequence ID" value="CAH2097093.1"/>
    <property type="molecule type" value="Genomic_DNA"/>
</dbReference>
<keyword evidence="1" id="KW-0812">Transmembrane</keyword>
<accession>A0AAU9UDB8</accession>
<evidence type="ECO:0000256" key="2">
    <source>
        <dbReference type="SAM" id="SignalP"/>
    </source>
</evidence>
<dbReference type="Proteomes" id="UP001153954">
    <property type="component" value="Unassembled WGS sequence"/>
</dbReference>
<feature type="signal peptide" evidence="2">
    <location>
        <begin position="1"/>
        <end position="18"/>
    </location>
</feature>
<dbReference type="Pfam" id="PF07898">
    <property type="entry name" value="DUF1676"/>
    <property type="match status" value="1"/>
</dbReference>
<reference evidence="3" key="1">
    <citation type="submission" date="2022-03" db="EMBL/GenBank/DDBJ databases">
        <authorList>
            <person name="Tunstrom K."/>
        </authorList>
    </citation>
    <scope>NUCLEOTIDE SEQUENCE</scope>
</reference>